<feature type="binding site" evidence="7">
    <location>
        <position position="177"/>
    </location>
    <ligand>
        <name>molybdate</name>
        <dbReference type="ChEBI" id="CHEBI:36264"/>
    </ligand>
</feature>
<dbReference type="OrthoDB" id="9785015at2"/>
<dbReference type="PIRSF" id="PIRSF004846">
    <property type="entry name" value="ModA"/>
    <property type="match status" value="1"/>
</dbReference>
<evidence type="ECO:0000256" key="8">
    <source>
        <dbReference type="SAM" id="SignalP"/>
    </source>
</evidence>
<dbReference type="Gene3D" id="3.40.190.10">
    <property type="entry name" value="Periplasmic binding protein-like II"/>
    <property type="match status" value="2"/>
</dbReference>
<dbReference type="GO" id="GO:1901359">
    <property type="term" value="F:tungstate binding"/>
    <property type="evidence" value="ECO:0007669"/>
    <property type="project" value="UniProtKB-ARBA"/>
</dbReference>
<dbReference type="RefSeq" id="WP_051669092.1">
    <property type="nucleotide sequence ID" value="NZ_ANIE01000007.1"/>
</dbReference>
<dbReference type="InterPro" id="IPR044084">
    <property type="entry name" value="AvModA-like_subst-bd"/>
</dbReference>
<sequence>MPDVPSPFKLNTCIHRVLLVAAMILSAPLAGAGEVRVAIAANFTDTARALISAFEQTTHHLVSASYGSTGKLYAQIEHGAPFDVFMAADIRRPQLLEENGRGVAGTRSTYAQGKLVLWSPRTEQFSDPVRWLSSADFRKLAIANPKTAPYGAAAEQVLTNLDLWNPIQPRLVRGDSIAQTFQFVATHNADAGFVALSQVKAWDRGAGSSWPVPQQYYSPIQQQVVLLTRGEKNDAARAWLQFLSEQEAKTIIQRFGYDTPL</sequence>
<dbReference type="AlphaFoldDB" id="A0A072N0Q0"/>
<dbReference type="NCBIfam" id="TIGR01256">
    <property type="entry name" value="modA"/>
    <property type="match status" value="1"/>
</dbReference>
<feature type="binding site" evidence="7">
    <location>
        <position position="69"/>
    </location>
    <ligand>
        <name>molybdate</name>
        <dbReference type="ChEBI" id="CHEBI:36264"/>
    </ligand>
</feature>
<evidence type="ECO:0000256" key="3">
    <source>
        <dbReference type="ARBA" id="ARBA00022723"/>
    </source>
</evidence>
<gene>
    <name evidence="9" type="ORF">D777_02739</name>
</gene>
<evidence type="ECO:0000313" key="10">
    <source>
        <dbReference type="Proteomes" id="UP000035057"/>
    </source>
</evidence>
<evidence type="ECO:0000256" key="6">
    <source>
        <dbReference type="ARBA" id="ARBA00062515"/>
    </source>
</evidence>
<evidence type="ECO:0000256" key="7">
    <source>
        <dbReference type="PIRSR" id="PIRSR004846-1"/>
    </source>
</evidence>
<keyword evidence="2 7" id="KW-0500">Molybdenum</keyword>
<protein>
    <submittedName>
        <fullName evidence="9">Molybdenum ABC transporter</fullName>
    </submittedName>
</protein>
<organism evidence="9 10">
    <name type="scientific">Marinobacter nitratireducens</name>
    <dbReference type="NCBI Taxonomy" id="1137280"/>
    <lineage>
        <taxon>Bacteria</taxon>
        <taxon>Pseudomonadati</taxon>
        <taxon>Pseudomonadota</taxon>
        <taxon>Gammaproteobacteria</taxon>
        <taxon>Pseudomonadales</taxon>
        <taxon>Marinobacteraceae</taxon>
        <taxon>Marinobacter</taxon>
    </lineage>
</organism>
<dbReference type="PANTHER" id="PTHR30632:SF14">
    <property type="entry name" value="TUNGSTATE_MOLYBDATE_CHROMATE-BINDING PROTEIN MODA"/>
    <property type="match status" value="1"/>
</dbReference>
<comment type="caution">
    <text evidence="9">The sequence shown here is derived from an EMBL/GenBank/DDBJ whole genome shotgun (WGS) entry which is preliminary data.</text>
</comment>
<evidence type="ECO:0000313" key="9">
    <source>
        <dbReference type="EMBL" id="KEF30797.1"/>
    </source>
</evidence>
<comment type="similarity">
    <text evidence="1">Belongs to the bacterial solute-binding protein ModA family.</text>
</comment>
<dbReference type="SUPFAM" id="SSF53850">
    <property type="entry name" value="Periplasmic binding protein-like II"/>
    <property type="match status" value="1"/>
</dbReference>
<dbReference type="EMBL" id="ANIE01000007">
    <property type="protein sequence ID" value="KEF30797.1"/>
    <property type="molecule type" value="Genomic_DNA"/>
</dbReference>
<evidence type="ECO:0000256" key="2">
    <source>
        <dbReference type="ARBA" id="ARBA00022505"/>
    </source>
</evidence>
<dbReference type="GO" id="GO:0030973">
    <property type="term" value="F:molybdate ion binding"/>
    <property type="evidence" value="ECO:0007669"/>
    <property type="project" value="InterPro"/>
</dbReference>
<accession>A0A072N0Q0</accession>
<keyword evidence="4 8" id="KW-0732">Signal</keyword>
<evidence type="ECO:0000256" key="1">
    <source>
        <dbReference type="ARBA" id="ARBA00009175"/>
    </source>
</evidence>
<dbReference type="STRING" id="1137280.D777_02739"/>
<evidence type="ECO:0000256" key="4">
    <source>
        <dbReference type="ARBA" id="ARBA00022729"/>
    </source>
</evidence>
<comment type="subunit">
    <text evidence="6">The complex is composed of two ATP-binding proteins (ModC), two transmembrane proteins (ModB) and a solute-binding protein (ModA).</text>
</comment>
<dbReference type="FunFam" id="3.40.190.10:FF:000035">
    <property type="entry name" value="Molybdate ABC transporter substrate-binding protein"/>
    <property type="match status" value="1"/>
</dbReference>
<feature type="chain" id="PRO_5001680228" evidence="8">
    <location>
        <begin position="33"/>
        <end position="261"/>
    </location>
</feature>
<keyword evidence="5" id="KW-0826">Tungsten</keyword>
<reference evidence="9 10" key="1">
    <citation type="submission" date="2012-12" db="EMBL/GenBank/DDBJ databases">
        <title>Genome assembly of Marinobacter sp. AK21.</title>
        <authorList>
            <person name="Khatri I."/>
            <person name="Kumar R."/>
            <person name="Vaidya B."/>
            <person name="Subramanian S."/>
            <person name="Pinnaka A."/>
        </authorList>
    </citation>
    <scope>NUCLEOTIDE SEQUENCE [LARGE SCALE GENOMIC DNA]</scope>
    <source>
        <strain evidence="9 10">AK21</strain>
    </source>
</reference>
<dbReference type="Proteomes" id="UP000035057">
    <property type="component" value="Unassembled WGS sequence"/>
</dbReference>
<feature type="signal peptide" evidence="8">
    <location>
        <begin position="1"/>
        <end position="32"/>
    </location>
</feature>
<keyword evidence="3 7" id="KW-0479">Metal-binding</keyword>
<dbReference type="PANTHER" id="PTHR30632">
    <property type="entry name" value="MOLYBDATE-BINDING PERIPLASMIC PROTEIN"/>
    <property type="match status" value="1"/>
</dbReference>
<dbReference type="InterPro" id="IPR005950">
    <property type="entry name" value="ModA"/>
</dbReference>
<proteinExistence type="inferred from homology"/>
<dbReference type="InterPro" id="IPR050682">
    <property type="entry name" value="ModA/WtpA"/>
</dbReference>
<keyword evidence="10" id="KW-1185">Reference proteome</keyword>
<dbReference type="PATRIC" id="fig|1137280.3.peg.2557"/>
<evidence type="ECO:0000256" key="5">
    <source>
        <dbReference type="ARBA" id="ARBA00023245"/>
    </source>
</evidence>
<dbReference type="Pfam" id="PF13531">
    <property type="entry name" value="SBP_bac_11"/>
    <property type="match status" value="1"/>
</dbReference>
<dbReference type="CDD" id="cd13539">
    <property type="entry name" value="PBP2_AvModA"/>
    <property type="match status" value="1"/>
</dbReference>
<dbReference type="GO" id="GO:0015689">
    <property type="term" value="P:molybdate ion transport"/>
    <property type="evidence" value="ECO:0007669"/>
    <property type="project" value="InterPro"/>
</dbReference>
<dbReference type="GO" id="GO:0046872">
    <property type="term" value="F:metal ion binding"/>
    <property type="evidence" value="ECO:0007669"/>
    <property type="project" value="UniProtKB-KW"/>
</dbReference>
<name>A0A072N0Q0_9GAMM</name>